<evidence type="ECO:0000256" key="7">
    <source>
        <dbReference type="ARBA" id="ARBA00023004"/>
    </source>
</evidence>
<evidence type="ECO:0000313" key="11">
    <source>
        <dbReference type="Proteomes" id="UP000030680"/>
    </source>
</evidence>
<keyword evidence="7" id="KW-0408">Iron</keyword>
<evidence type="ECO:0000256" key="9">
    <source>
        <dbReference type="SAM" id="Phobius"/>
    </source>
</evidence>
<dbReference type="SUPFAM" id="SSF82093">
    <property type="entry name" value="Heme chaperone CcmE"/>
    <property type="match status" value="1"/>
</dbReference>
<evidence type="ECO:0000256" key="1">
    <source>
        <dbReference type="ARBA" id="ARBA00004370"/>
    </source>
</evidence>
<dbReference type="GO" id="GO:0020037">
    <property type="term" value="F:heme binding"/>
    <property type="evidence" value="ECO:0007669"/>
    <property type="project" value="InterPro"/>
</dbReference>
<evidence type="ECO:0000256" key="8">
    <source>
        <dbReference type="ARBA" id="ARBA00023136"/>
    </source>
</evidence>
<comment type="subcellular location">
    <subcellularLocation>
        <location evidence="1">Membrane</location>
    </subcellularLocation>
</comment>
<dbReference type="GO" id="GO:0046872">
    <property type="term" value="F:metal ion binding"/>
    <property type="evidence" value="ECO:0007669"/>
    <property type="project" value="UniProtKB-KW"/>
</dbReference>
<dbReference type="KEGG" id="gsl:Gasu_26480"/>
<dbReference type="PANTHER" id="PTHR34128">
    <property type="entry name" value="CYTOCHROME C-TYPE BIOGENESIS PROTEIN CCME HOMOLOG, MITOCHONDRIAL"/>
    <property type="match status" value="1"/>
</dbReference>
<reference evidence="11" key="1">
    <citation type="journal article" date="2013" name="Science">
        <title>Gene transfer from bacteria and archaea facilitated evolution of an extremophilic eukaryote.</title>
        <authorList>
            <person name="Schonknecht G."/>
            <person name="Chen W.H."/>
            <person name="Ternes C.M."/>
            <person name="Barbier G.G."/>
            <person name="Shrestha R.P."/>
            <person name="Stanke M."/>
            <person name="Brautigam A."/>
            <person name="Baker B.J."/>
            <person name="Banfield J.F."/>
            <person name="Garavito R.M."/>
            <person name="Carr K."/>
            <person name="Wilkerson C."/>
            <person name="Rensing S.A."/>
            <person name="Gagneul D."/>
            <person name="Dickenson N.E."/>
            <person name="Oesterhelt C."/>
            <person name="Lercher M.J."/>
            <person name="Weber A.P."/>
        </authorList>
    </citation>
    <scope>NUCLEOTIDE SEQUENCE [LARGE SCALE GENOMIC DNA]</scope>
    <source>
        <strain evidence="11">074W</strain>
    </source>
</reference>
<gene>
    <name evidence="10" type="ORF">Gasu_26480</name>
</gene>
<sequence>MMFRRLLLPSAKTYTLWKHSSKSHETNLKTAVYHLSSFVSSNSKKALNNESNLDSFFVGTWKRYSFYFQKQRDFNCVQPDLFSENRKFVYGRLESMRHFSEQIGSDKPSRFATGSSLGSSSSAADSKIDWRVRVRRAQRKRLYYLVGGMAVFATLVYSALFAFEDRLMYFLTPTQTLAKVATLRPESRFRLGGVVVNGSFMLNEKEKFAEFVVTDLENEIPVLFKGDTFPDLFGEGKSVVAEGYLRDGIFYADKILAKHDEYYIPKSVQESINRNPVSVYGALKSANVGSRNY</sequence>
<organism evidence="10 11">
    <name type="scientific">Galdieria sulphuraria</name>
    <name type="common">Red alga</name>
    <dbReference type="NCBI Taxonomy" id="130081"/>
    <lineage>
        <taxon>Eukaryota</taxon>
        <taxon>Rhodophyta</taxon>
        <taxon>Bangiophyceae</taxon>
        <taxon>Galdieriales</taxon>
        <taxon>Galdieriaceae</taxon>
        <taxon>Galdieria</taxon>
    </lineage>
</organism>
<dbReference type="OrthoDB" id="1886868at2759"/>
<dbReference type="InterPro" id="IPR036127">
    <property type="entry name" value="CcmE-like_sf"/>
</dbReference>
<feature type="transmembrane region" description="Helical" evidence="9">
    <location>
        <begin position="142"/>
        <end position="163"/>
    </location>
</feature>
<dbReference type="Gramene" id="EME30063">
    <property type="protein sequence ID" value="EME30063"/>
    <property type="gene ID" value="Gasu_26480"/>
</dbReference>
<dbReference type="RefSeq" id="XP_005706583.1">
    <property type="nucleotide sequence ID" value="XM_005706526.1"/>
</dbReference>
<dbReference type="GO" id="GO:0017004">
    <property type="term" value="P:cytochrome complex assembly"/>
    <property type="evidence" value="ECO:0007669"/>
    <property type="project" value="UniProtKB-KW"/>
</dbReference>
<dbReference type="InterPro" id="IPR004329">
    <property type="entry name" value="CcmE"/>
</dbReference>
<dbReference type="AlphaFoldDB" id="M2Y267"/>
<dbReference type="Gene3D" id="2.40.50.140">
    <property type="entry name" value="Nucleic acid-binding proteins"/>
    <property type="match status" value="1"/>
</dbReference>
<evidence type="ECO:0000313" key="10">
    <source>
        <dbReference type="EMBL" id="EME30063.1"/>
    </source>
</evidence>
<evidence type="ECO:0000256" key="3">
    <source>
        <dbReference type="ARBA" id="ARBA00022692"/>
    </source>
</evidence>
<dbReference type="InterPro" id="IPR012340">
    <property type="entry name" value="NA-bd_OB-fold"/>
</dbReference>
<keyword evidence="6 9" id="KW-1133">Transmembrane helix</keyword>
<dbReference type="GO" id="GO:0017003">
    <property type="term" value="P:protein-heme linkage"/>
    <property type="evidence" value="ECO:0007669"/>
    <property type="project" value="InterPro"/>
</dbReference>
<keyword evidence="8 9" id="KW-0472">Membrane</keyword>
<keyword evidence="3 9" id="KW-0812">Transmembrane</keyword>
<evidence type="ECO:0000256" key="5">
    <source>
        <dbReference type="ARBA" id="ARBA00022748"/>
    </source>
</evidence>
<keyword evidence="2" id="KW-0349">Heme</keyword>
<accession>M2Y267</accession>
<dbReference type="eggNOG" id="ENOG502QTHD">
    <property type="taxonomic scope" value="Eukaryota"/>
</dbReference>
<dbReference type="STRING" id="130081.M2Y267"/>
<proteinExistence type="inferred from homology"/>
<keyword evidence="5" id="KW-0201">Cytochrome c-type biogenesis</keyword>
<keyword evidence="4" id="KW-0479">Metal-binding</keyword>
<evidence type="ECO:0000256" key="2">
    <source>
        <dbReference type="ARBA" id="ARBA00022617"/>
    </source>
</evidence>
<dbReference type="Pfam" id="PF03100">
    <property type="entry name" value="CcmE"/>
    <property type="match status" value="1"/>
</dbReference>
<keyword evidence="11" id="KW-1185">Reference proteome</keyword>
<dbReference type="PANTHER" id="PTHR34128:SF2">
    <property type="entry name" value="CYTOCHROME C-TYPE BIOGENESIS PROTEIN CCME HOMOLOG, MITOCHONDRIAL"/>
    <property type="match status" value="1"/>
</dbReference>
<evidence type="ECO:0000256" key="4">
    <source>
        <dbReference type="ARBA" id="ARBA00022723"/>
    </source>
</evidence>
<dbReference type="HAMAP" id="MF_01959">
    <property type="entry name" value="CcmE"/>
    <property type="match status" value="1"/>
</dbReference>
<protein>
    <submittedName>
        <fullName evidence="10">Cytochrome c-type biogenesis protein CcmE</fullName>
    </submittedName>
</protein>
<name>M2Y267_GALSU</name>
<dbReference type="Proteomes" id="UP000030680">
    <property type="component" value="Unassembled WGS sequence"/>
</dbReference>
<dbReference type="GeneID" id="17088821"/>
<evidence type="ECO:0000256" key="6">
    <source>
        <dbReference type="ARBA" id="ARBA00022989"/>
    </source>
</evidence>
<dbReference type="EMBL" id="KB454503">
    <property type="protein sequence ID" value="EME30063.1"/>
    <property type="molecule type" value="Genomic_DNA"/>
</dbReference>
<dbReference type="GO" id="GO:0005886">
    <property type="term" value="C:plasma membrane"/>
    <property type="evidence" value="ECO:0007669"/>
    <property type="project" value="InterPro"/>
</dbReference>